<accession>A0AAD8AEZ9</accession>
<evidence type="ECO:0000313" key="2">
    <source>
        <dbReference type="EMBL" id="KAJ9596648.1"/>
    </source>
</evidence>
<proteinExistence type="predicted"/>
<dbReference type="EMBL" id="JASPKZ010001977">
    <property type="protein sequence ID" value="KAJ9596648.1"/>
    <property type="molecule type" value="Genomic_DNA"/>
</dbReference>
<evidence type="ECO:0000256" key="1">
    <source>
        <dbReference type="SAM" id="Phobius"/>
    </source>
</evidence>
<reference evidence="2" key="2">
    <citation type="submission" date="2023-05" db="EMBL/GenBank/DDBJ databases">
        <authorList>
            <person name="Fouks B."/>
        </authorList>
    </citation>
    <scope>NUCLEOTIDE SEQUENCE</scope>
    <source>
        <strain evidence="2">Stay&amp;Tobe</strain>
        <tissue evidence="2">Testes</tissue>
    </source>
</reference>
<keyword evidence="1" id="KW-1133">Transmembrane helix</keyword>
<reference evidence="2" key="1">
    <citation type="journal article" date="2023" name="IScience">
        <title>Live-bearing cockroach genome reveals convergent evolutionary mechanisms linked to viviparity in insects and beyond.</title>
        <authorList>
            <person name="Fouks B."/>
            <person name="Harrison M.C."/>
            <person name="Mikhailova A.A."/>
            <person name="Marchal E."/>
            <person name="English S."/>
            <person name="Carruthers M."/>
            <person name="Jennings E.C."/>
            <person name="Chiamaka E.L."/>
            <person name="Frigard R.A."/>
            <person name="Pippel M."/>
            <person name="Attardo G.M."/>
            <person name="Benoit J.B."/>
            <person name="Bornberg-Bauer E."/>
            <person name="Tobe S.S."/>
        </authorList>
    </citation>
    <scope>NUCLEOTIDE SEQUENCE</scope>
    <source>
        <strain evidence="2">Stay&amp;Tobe</strain>
    </source>
</reference>
<keyword evidence="1" id="KW-0812">Transmembrane</keyword>
<organism evidence="2 3">
    <name type="scientific">Diploptera punctata</name>
    <name type="common">Pacific beetle cockroach</name>
    <dbReference type="NCBI Taxonomy" id="6984"/>
    <lineage>
        <taxon>Eukaryota</taxon>
        <taxon>Metazoa</taxon>
        <taxon>Ecdysozoa</taxon>
        <taxon>Arthropoda</taxon>
        <taxon>Hexapoda</taxon>
        <taxon>Insecta</taxon>
        <taxon>Pterygota</taxon>
        <taxon>Neoptera</taxon>
        <taxon>Polyneoptera</taxon>
        <taxon>Dictyoptera</taxon>
        <taxon>Blattodea</taxon>
        <taxon>Blaberoidea</taxon>
        <taxon>Blaberidae</taxon>
        <taxon>Diplopterinae</taxon>
        <taxon>Diploptera</taxon>
    </lineage>
</organism>
<feature type="transmembrane region" description="Helical" evidence="1">
    <location>
        <begin position="66"/>
        <end position="85"/>
    </location>
</feature>
<keyword evidence="1" id="KW-0472">Membrane</keyword>
<protein>
    <submittedName>
        <fullName evidence="2">Uncharacterized protein</fullName>
    </submittedName>
</protein>
<dbReference type="AlphaFoldDB" id="A0AAD8AEZ9"/>
<name>A0AAD8AEZ9_DIPPU</name>
<keyword evidence="3" id="KW-1185">Reference proteome</keyword>
<comment type="caution">
    <text evidence="2">The sequence shown here is derived from an EMBL/GenBank/DDBJ whole genome shotgun (WGS) entry which is preliminary data.</text>
</comment>
<feature type="transmembrane region" description="Helical" evidence="1">
    <location>
        <begin position="30"/>
        <end position="54"/>
    </location>
</feature>
<dbReference type="Proteomes" id="UP001233999">
    <property type="component" value="Unassembled WGS sequence"/>
</dbReference>
<gene>
    <name evidence="2" type="ORF">L9F63_012345</name>
</gene>
<evidence type="ECO:0000313" key="3">
    <source>
        <dbReference type="Proteomes" id="UP001233999"/>
    </source>
</evidence>
<sequence length="107" mass="11925">MAPLIIFWVRAMFSASLLFGTISNKRLLVLSYFPVEILIIGFQFSCISIFILASSFDTNTLPMLRGYNVTAVDVFGLVITIEAFFDISLTDNTTPHINERIGRAQAS</sequence>